<feature type="signal peptide" evidence="8">
    <location>
        <begin position="1"/>
        <end position="23"/>
    </location>
</feature>
<dbReference type="Proteomes" id="UP001178508">
    <property type="component" value="Chromosome 17"/>
</dbReference>
<comment type="subcellular location">
    <subcellularLocation>
        <location evidence="1">Membrane</location>
        <topology evidence="1">Single-pass type I membrane protein</topology>
    </subcellularLocation>
</comment>
<dbReference type="InterPro" id="IPR027789">
    <property type="entry name" value="Syndecan/Neurexin_dom"/>
</dbReference>
<evidence type="ECO:0000256" key="3">
    <source>
        <dbReference type="ARBA" id="ARBA00022692"/>
    </source>
</evidence>
<evidence type="ECO:0000256" key="4">
    <source>
        <dbReference type="ARBA" id="ARBA00022989"/>
    </source>
</evidence>
<keyword evidence="8" id="KW-0732">Signal</keyword>
<evidence type="ECO:0000259" key="9">
    <source>
        <dbReference type="Pfam" id="PF01034"/>
    </source>
</evidence>
<keyword evidence="11" id="KW-1185">Reference proteome</keyword>
<accession>A0AAV1GUG2</accession>
<evidence type="ECO:0000313" key="11">
    <source>
        <dbReference type="Proteomes" id="UP001178508"/>
    </source>
</evidence>
<protein>
    <submittedName>
        <fullName evidence="10">Syndecan-2-like</fullName>
    </submittedName>
</protein>
<proteinExistence type="inferred from homology"/>
<evidence type="ECO:0000256" key="8">
    <source>
        <dbReference type="SAM" id="SignalP"/>
    </source>
</evidence>
<keyword evidence="5 7" id="KW-0472">Membrane</keyword>
<evidence type="ECO:0000313" key="10">
    <source>
        <dbReference type="EMBL" id="CAJ1077010.1"/>
    </source>
</evidence>
<keyword evidence="4 7" id="KW-1133">Transmembrane helix</keyword>
<evidence type="ECO:0000256" key="5">
    <source>
        <dbReference type="ARBA" id="ARBA00023136"/>
    </source>
</evidence>
<feature type="compositionally biased region" description="Acidic residues" evidence="6">
    <location>
        <begin position="51"/>
        <end position="60"/>
    </location>
</feature>
<keyword evidence="3 7" id="KW-0812">Transmembrane</keyword>
<name>A0AAV1GUG2_XYRNO</name>
<comment type="similarity">
    <text evidence="2">Belongs to the neurexin family.</text>
</comment>
<dbReference type="GO" id="GO:0016020">
    <property type="term" value="C:membrane"/>
    <property type="evidence" value="ECO:0007669"/>
    <property type="project" value="UniProtKB-SubCell"/>
</dbReference>
<evidence type="ECO:0000256" key="7">
    <source>
        <dbReference type="SAM" id="Phobius"/>
    </source>
</evidence>
<dbReference type="Pfam" id="PF01034">
    <property type="entry name" value="Syndecan"/>
    <property type="match status" value="1"/>
</dbReference>
<gene>
    <name evidence="10" type="ORF">XNOV1_A042109</name>
</gene>
<sequence>MRTCLSVVLVSVVVLNSWISASAEDLEGPGTDLEGPGTDLESSGSGSGDWSEQDEDEDFWEVWTSENTEEDSKSPPSHEPSGTFDEQQWPSRDSYVILANRKTFLENKEVLDGVIAGGVTGVILAATVAAILIYKWQKEDADCHRRSRVPSEEDDRRRCRDEVLVV</sequence>
<dbReference type="EMBL" id="OY660880">
    <property type="protein sequence ID" value="CAJ1077010.1"/>
    <property type="molecule type" value="Genomic_DNA"/>
</dbReference>
<feature type="chain" id="PRO_5043953917" evidence="8">
    <location>
        <begin position="24"/>
        <end position="166"/>
    </location>
</feature>
<feature type="transmembrane region" description="Helical" evidence="7">
    <location>
        <begin position="114"/>
        <end position="136"/>
    </location>
</feature>
<evidence type="ECO:0000256" key="1">
    <source>
        <dbReference type="ARBA" id="ARBA00004479"/>
    </source>
</evidence>
<feature type="domain" description="Syndecan/Neurexin" evidence="9">
    <location>
        <begin position="103"/>
        <end position="140"/>
    </location>
</feature>
<organism evidence="10 11">
    <name type="scientific">Xyrichtys novacula</name>
    <name type="common">Pearly razorfish</name>
    <name type="synonym">Hemipteronotus novacula</name>
    <dbReference type="NCBI Taxonomy" id="13765"/>
    <lineage>
        <taxon>Eukaryota</taxon>
        <taxon>Metazoa</taxon>
        <taxon>Chordata</taxon>
        <taxon>Craniata</taxon>
        <taxon>Vertebrata</taxon>
        <taxon>Euteleostomi</taxon>
        <taxon>Actinopterygii</taxon>
        <taxon>Neopterygii</taxon>
        <taxon>Teleostei</taxon>
        <taxon>Neoteleostei</taxon>
        <taxon>Acanthomorphata</taxon>
        <taxon>Eupercaria</taxon>
        <taxon>Labriformes</taxon>
        <taxon>Labridae</taxon>
        <taxon>Xyrichtys</taxon>
    </lineage>
</organism>
<feature type="region of interest" description="Disordered" evidence="6">
    <location>
        <begin position="24"/>
        <end position="89"/>
    </location>
</feature>
<evidence type="ECO:0000256" key="2">
    <source>
        <dbReference type="ARBA" id="ARBA00010241"/>
    </source>
</evidence>
<dbReference type="AlphaFoldDB" id="A0AAV1GUG2"/>
<evidence type="ECO:0000256" key="6">
    <source>
        <dbReference type="SAM" id="MobiDB-lite"/>
    </source>
</evidence>
<feature type="compositionally biased region" description="Low complexity" evidence="6">
    <location>
        <begin position="37"/>
        <end position="50"/>
    </location>
</feature>
<reference evidence="10" key="1">
    <citation type="submission" date="2023-08" db="EMBL/GenBank/DDBJ databases">
        <authorList>
            <person name="Alioto T."/>
            <person name="Alioto T."/>
            <person name="Gomez Garrido J."/>
        </authorList>
    </citation>
    <scope>NUCLEOTIDE SEQUENCE</scope>
</reference>